<organism evidence="2 3">
    <name type="scientific">Cichlidogyrus casuarinus</name>
    <dbReference type="NCBI Taxonomy" id="1844966"/>
    <lineage>
        <taxon>Eukaryota</taxon>
        <taxon>Metazoa</taxon>
        <taxon>Spiralia</taxon>
        <taxon>Lophotrochozoa</taxon>
        <taxon>Platyhelminthes</taxon>
        <taxon>Monogenea</taxon>
        <taxon>Monopisthocotylea</taxon>
        <taxon>Dactylogyridea</taxon>
        <taxon>Ancyrocephalidae</taxon>
        <taxon>Cichlidogyrus</taxon>
    </lineage>
</organism>
<feature type="region of interest" description="Disordered" evidence="1">
    <location>
        <begin position="48"/>
        <end position="86"/>
    </location>
</feature>
<dbReference type="AlphaFoldDB" id="A0ABD2QCK2"/>
<sequence length="164" mass="18154">MARLNQTGGIVTVMDDWLQTMNNFVTKLYMLLRNGNLRDPDSGTLARKNGLNVKVPPPIPQRASSTCLQSTSPTYSTSDYSSFGGQTPRNPFPEDFPSFHQQQSNGHALDENWVDATLDVIAQIHKMSGTAQLVLMPFLRRGGTITGRKTIVKTEGKNTKRIMA</sequence>
<reference evidence="2 3" key="1">
    <citation type="submission" date="2024-11" db="EMBL/GenBank/DDBJ databases">
        <title>Adaptive evolution of stress response genes in parasites aligns with host niche diversity.</title>
        <authorList>
            <person name="Hahn C."/>
            <person name="Resl P."/>
        </authorList>
    </citation>
    <scope>NUCLEOTIDE SEQUENCE [LARGE SCALE GENOMIC DNA]</scope>
    <source>
        <strain evidence="2">EGGRZ-B1_66</strain>
        <tissue evidence="2">Body</tissue>
    </source>
</reference>
<dbReference type="EMBL" id="JBJKFK010000404">
    <property type="protein sequence ID" value="KAL3317290.1"/>
    <property type="molecule type" value="Genomic_DNA"/>
</dbReference>
<keyword evidence="3" id="KW-1185">Reference proteome</keyword>
<protein>
    <submittedName>
        <fullName evidence="2">Uncharacterized protein</fullName>
    </submittedName>
</protein>
<evidence type="ECO:0000313" key="3">
    <source>
        <dbReference type="Proteomes" id="UP001626550"/>
    </source>
</evidence>
<accession>A0ABD2QCK2</accession>
<proteinExistence type="predicted"/>
<dbReference type="Proteomes" id="UP001626550">
    <property type="component" value="Unassembled WGS sequence"/>
</dbReference>
<comment type="caution">
    <text evidence="2">The sequence shown here is derived from an EMBL/GenBank/DDBJ whole genome shotgun (WGS) entry which is preliminary data.</text>
</comment>
<evidence type="ECO:0000256" key="1">
    <source>
        <dbReference type="SAM" id="MobiDB-lite"/>
    </source>
</evidence>
<feature type="compositionally biased region" description="Low complexity" evidence="1">
    <location>
        <begin position="70"/>
        <end position="82"/>
    </location>
</feature>
<gene>
    <name evidence="2" type="ORF">Ciccas_004060</name>
</gene>
<name>A0ABD2QCK2_9PLAT</name>
<evidence type="ECO:0000313" key="2">
    <source>
        <dbReference type="EMBL" id="KAL3317290.1"/>
    </source>
</evidence>